<evidence type="ECO:0000256" key="1">
    <source>
        <dbReference type="ARBA" id="ARBA00006484"/>
    </source>
</evidence>
<dbReference type="RefSeq" id="WP_046802180.1">
    <property type="nucleotide sequence ID" value="NZ_LT009724.1"/>
</dbReference>
<keyword evidence="5" id="KW-1185">Reference proteome</keyword>
<dbReference type="PANTHER" id="PTHR43976:SF16">
    <property type="entry name" value="SHORT-CHAIN DEHYDROGENASE_REDUCTASE FAMILY PROTEIN"/>
    <property type="match status" value="1"/>
</dbReference>
<dbReference type="InterPro" id="IPR051911">
    <property type="entry name" value="SDR_oxidoreductase"/>
</dbReference>
<gene>
    <name evidence="4" type="ORF">AGR3A_Lc140119</name>
</gene>
<dbReference type="SUPFAM" id="SSF51735">
    <property type="entry name" value="NAD(P)-binding Rossmann-fold domains"/>
    <property type="match status" value="1"/>
</dbReference>
<dbReference type="InterPro" id="IPR020904">
    <property type="entry name" value="Sc_DH/Rdtase_CS"/>
</dbReference>
<accession>A0A1S7RMN4</accession>
<evidence type="ECO:0000313" key="4">
    <source>
        <dbReference type="EMBL" id="CUX54696.1"/>
    </source>
</evidence>
<dbReference type="Proteomes" id="UP000191988">
    <property type="component" value="Unassembled WGS sequence"/>
</dbReference>
<dbReference type="GO" id="GO:0016491">
    <property type="term" value="F:oxidoreductase activity"/>
    <property type="evidence" value="ECO:0007669"/>
    <property type="project" value="UniProtKB-KW"/>
</dbReference>
<name>A0A1S7RMN4_9HYPH</name>
<dbReference type="InterPro" id="IPR002347">
    <property type="entry name" value="SDR_fam"/>
</dbReference>
<sequence>MNTILITGSSSGFGLETARYFLDRDWTVIATMRTPRGDLLPASERLRVVALDVTDAANIARALDEAGPIDALVNNAGAGLMGALEGVSIDATRQLFEQNTFGTMAMSQAVMPGFRAQGAGVIVNVSSAVTLKPLPMLSAYTASKAAVEAFSENLALEIEPFGVRVRLVTPGRAPETSFSATARDRSQNGIPAAYASWAKQVFSATPPQPTEITTASDVARAVWQAVTDASSPFRIPAGADAVKLAAQVV</sequence>
<protein>
    <submittedName>
        <fullName evidence="4">Short-chain alcohol dehydrogenase-like protein</fullName>
    </submittedName>
</protein>
<dbReference type="STRING" id="1183432.AGR3A_Lc140119"/>
<comment type="similarity">
    <text evidence="1 3">Belongs to the short-chain dehydrogenases/reductases (SDR) family.</text>
</comment>
<evidence type="ECO:0000313" key="5">
    <source>
        <dbReference type="Proteomes" id="UP000191988"/>
    </source>
</evidence>
<dbReference type="Gene3D" id="3.40.50.720">
    <property type="entry name" value="NAD(P)-binding Rossmann-like Domain"/>
    <property type="match status" value="1"/>
</dbReference>
<evidence type="ECO:0000256" key="3">
    <source>
        <dbReference type="RuleBase" id="RU000363"/>
    </source>
</evidence>
<evidence type="ECO:0000256" key="2">
    <source>
        <dbReference type="ARBA" id="ARBA00023002"/>
    </source>
</evidence>
<dbReference type="PANTHER" id="PTHR43976">
    <property type="entry name" value="SHORT CHAIN DEHYDROGENASE"/>
    <property type="match status" value="1"/>
</dbReference>
<dbReference type="PROSITE" id="PS00061">
    <property type="entry name" value="ADH_SHORT"/>
    <property type="match status" value="1"/>
</dbReference>
<dbReference type="EMBL" id="FBWK01000050">
    <property type="protein sequence ID" value="CUX54696.1"/>
    <property type="molecule type" value="Genomic_DNA"/>
</dbReference>
<dbReference type="Pfam" id="PF00106">
    <property type="entry name" value="adh_short"/>
    <property type="match status" value="1"/>
</dbReference>
<proteinExistence type="inferred from homology"/>
<reference evidence="5" key="1">
    <citation type="submission" date="2016-01" db="EMBL/GenBank/DDBJ databases">
        <authorList>
            <person name="Regsiter A."/>
            <person name="william w."/>
        </authorList>
    </citation>
    <scope>NUCLEOTIDE SEQUENCE [LARGE SCALE GENOMIC DNA]</scope>
    <source>
        <strain evidence="5">CFBP 6623</strain>
    </source>
</reference>
<dbReference type="AlphaFoldDB" id="A0A1S7RMN4"/>
<dbReference type="PRINTS" id="PR00080">
    <property type="entry name" value="SDRFAMILY"/>
</dbReference>
<organism evidence="4 5">
    <name type="scientific">Agrobacterium tomkonis CFBP 6623</name>
    <dbReference type="NCBI Taxonomy" id="1183432"/>
    <lineage>
        <taxon>Bacteria</taxon>
        <taxon>Pseudomonadati</taxon>
        <taxon>Pseudomonadota</taxon>
        <taxon>Alphaproteobacteria</taxon>
        <taxon>Hyphomicrobiales</taxon>
        <taxon>Rhizobiaceae</taxon>
        <taxon>Rhizobium/Agrobacterium group</taxon>
        <taxon>Agrobacterium</taxon>
        <taxon>Agrobacterium tumefaciens complex</taxon>
    </lineage>
</organism>
<keyword evidence="2" id="KW-0560">Oxidoreductase</keyword>
<dbReference type="PRINTS" id="PR00081">
    <property type="entry name" value="GDHRDH"/>
</dbReference>
<dbReference type="CDD" id="cd05374">
    <property type="entry name" value="17beta-HSD-like_SDR_c"/>
    <property type="match status" value="1"/>
</dbReference>
<dbReference type="InterPro" id="IPR036291">
    <property type="entry name" value="NAD(P)-bd_dom_sf"/>
</dbReference>